<reference evidence="2" key="1">
    <citation type="submission" date="2025-08" db="UniProtKB">
        <authorList>
            <consortium name="RefSeq"/>
        </authorList>
    </citation>
    <scope>IDENTIFICATION</scope>
    <source>
        <tissue evidence="2">Leaves</tissue>
    </source>
</reference>
<evidence type="ECO:0000313" key="2">
    <source>
        <dbReference type="RefSeq" id="XP_071932995.1"/>
    </source>
</evidence>
<keyword evidence="1" id="KW-1185">Reference proteome</keyword>
<proteinExistence type="predicted"/>
<dbReference type="Proteomes" id="UP001652660">
    <property type="component" value="Chromosome 2c"/>
</dbReference>
<evidence type="ECO:0000313" key="1">
    <source>
        <dbReference type="Proteomes" id="UP001652660"/>
    </source>
</evidence>
<accession>A0ABM4WMK2</accession>
<dbReference type="PANTHER" id="PTHR33710:SF62">
    <property type="entry name" value="DUF4283 DOMAIN PROTEIN"/>
    <property type="match status" value="1"/>
</dbReference>
<evidence type="ECO:0008006" key="3">
    <source>
        <dbReference type="Google" id="ProtNLM"/>
    </source>
</evidence>
<dbReference type="Gene3D" id="3.60.10.10">
    <property type="entry name" value="Endonuclease/exonuclease/phosphatase"/>
    <property type="match status" value="1"/>
</dbReference>
<dbReference type="InterPro" id="IPR036691">
    <property type="entry name" value="Endo/exonu/phosph_ase_sf"/>
</dbReference>
<dbReference type="RefSeq" id="XP_071932995.1">
    <property type="nucleotide sequence ID" value="XM_072076894.1"/>
</dbReference>
<sequence>MTERGQVEAICHFLHFTKAEVVLGGKFWLFWCDDLVLHFHEFGDQLVHMEVGWSGFTFHFSAVYVKYTRVRRRHLWEAMEVVSAKCQGPWMVAGDLNIISNVNERSGGAPPNPRNMEDFNEAVFNCGLSDVGFEGSQFTWTNSVEWQHLDRALNNGAWNELFQCSKVFHLSRGHLDHAPLMIRCGDIKATASSFRFFNVWRNHPDFLAIVQETW</sequence>
<dbReference type="PANTHER" id="PTHR33710">
    <property type="entry name" value="BNAC02G09200D PROTEIN"/>
    <property type="match status" value="1"/>
</dbReference>
<organism evidence="1 2">
    <name type="scientific">Coffea arabica</name>
    <name type="common">Arabian coffee</name>
    <dbReference type="NCBI Taxonomy" id="13443"/>
    <lineage>
        <taxon>Eukaryota</taxon>
        <taxon>Viridiplantae</taxon>
        <taxon>Streptophyta</taxon>
        <taxon>Embryophyta</taxon>
        <taxon>Tracheophyta</taxon>
        <taxon>Spermatophyta</taxon>
        <taxon>Magnoliopsida</taxon>
        <taxon>eudicotyledons</taxon>
        <taxon>Gunneridae</taxon>
        <taxon>Pentapetalae</taxon>
        <taxon>asterids</taxon>
        <taxon>lamiids</taxon>
        <taxon>Gentianales</taxon>
        <taxon>Rubiaceae</taxon>
        <taxon>Ixoroideae</taxon>
        <taxon>Gardenieae complex</taxon>
        <taxon>Bertiereae - Coffeeae clade</taxon>
        <taxon>Coffeeae</taxon>
        <taxon>Coffea</taxon>
    </lineage>
</organism>
<name>A0ABM4WMK2_COFAR</name>
<gene>
    <name evidence="2" type="primary">LOC140035600</name>
</gene>
<dbReference type="GeneID" id="140035600"/>
<protein>
    <recommendedName>
        <fullName evidence="3">Endonuclease/exonuclease/phosphatase domain-containing protein</fullName>
    </recommendedName>
</protein>
<dbReference type="SUPFAM" id="SSF56219">
    <property type="entry name" value="DNase I-like"/>
    <property type="match status" value="1"/>
</dbReference>